<organism evidence="1 2">
    <name type="scientific">Dendrolimus kikuchii</name>
    <dbReference type="NCBI Taxonomy" id="765133"/>
    <lineage>
        <taxon>Eukaryota</taxon>
        <taxon>Metazoa</taxon>
        <taxon>Ecdysozoa</taxon>
        <taxon>Arthropoda</taxon>
        <taxon>Hexapoda</taxon>
        <taxon>Insecta</taxon>
        <taxon>Pterygota</taxon>
        <taxon>Neoptera</taxon>
        <taxon>Endopterygota</taxon>
        <taxon>Lepidoptera</taxon>
        <taxon>Glossata</taxon>
        <taxon>Ditrysia</taxon>
        <taxon>Bombycoidea</taxon>
        <taxon>Lasiocampidae</taxon>
        <taxon>Dendrolimus</taxon>
    </lineage>
</organism>
<sequence length="1690" mass="192764">MNSKKGKKKSKPHPTPIVVSNIEEKKEIHDEVIQHEDTAVKECTLETIEKVVLAEVKSEDAAPKKPKRNRGKNKKQDKEEELSEEHKQSEVEKDVCDTFTPADLVSVSNLDFKTDDKDNLDSSNNACVECETVTPTTRKKKNKKKDNKTNVENLSESQLTLPLKENEPSKIEEYITESLRLSETENLMKPNKKNKKKKRHDSGASDKVEEILCATAFQQSTKGINEKSTSVLAQDSLQKENILVEVPNTTDYFLKISETDNAQEVLQKSNEGIDIFREETILTEEFSKHEIQGSALLSKENNKKSNKKDIQQRIEASFDDNKGQEQILKLPPIEKEDSKNLVEETLKDSLATSIESTLPDLRDTDIKEIHKSNESAGSPIVKAIIAKPVEKKKKGKKDRHEVENKKLDIFDSENDTNKASQEANITEKSNIINVDNSESKGYTVPQDIKSEDCQHVNEDLILSQEFEVIKIPDNAMGKKRKKSPKIPRVVIPVPAALEEKILNITKGDKQAPETAITIPIDSEKAVIETQTEIVSQIEPNIDSPDVSKNAPELKSRRKGKKSQKAPLTPGVTDFIPTFDTESKTPFVEFEAHLSEKTEEYKALSPEVTTYNISEPLLESSTVGHENKYDEKDITDIPFIDTEINLNISTLPSTLKREEQSTELKESSIVTDSCKTEVETPTLDIIPDIHYPRSSSQGYDGNNNTVIQEIRPDELQLPSVKDSPVIQGSGETPIGTPKMIISDIVISEVPETENLMEKTDLKSKMLEVNRDMEELRMSIERSLAEFTALETSEERIEKEYEDKMKIDTEERDISKNNTKKSDVEINEEINQSPMTSELITDDANKTKVITLSKLHKQPSYKEEDTETIQSVKEFSEKININETVNKCEGDTEKNTEAVLSVSRKNIEQKTEHVDKKQDIKCSDPNQPIHPSKKDNKGKNKKRKGKQEAAQSVQSSQSTSEIKNETKENSNKKEEKCETTEQSTSNSQEKSKQQADTELFETKQESPNIDNKFVDSTTAINIDFEAIENFEDALTSSTEDADINKSFDMIVNETNVEIQQKLAANKPEIKIIGPDEKPKEKVTPPKNLLGHPDIPVPSNRTDYKKEKNRTPNTKQAKVKIKDSVEVELPEKYKTDKEETELPETVNNELQKQKSVVDIFDNQIKDPVTYSKSQNDIKENGQHQHAEEPETVLTKNDPSKSFTVEPHDGINANKKVIKTENAEKRKQSTQSQTENRRSKKNKDSLTQLKENEEFVYKYSFRKVFLQNACNVCKKELKLRVACNFCNLLFYCSNKHKDEDWPQHQALCFAISTIGHMKDQKYIYADTKNITGQNYRLVRMQMILSCEKVLKRRLVPWEQELLLYPRICAEASCRQWKQTKLKDCEGCGQISYCVDKPEHLPKTHQRWCKSYSLYQKLVIHQQTKGRLEPKMPTKVMAEPYQIPDKINEMLASIYEEKIDMNDVQYAALTQLATAPLTAAYAHQVYANKVNPTTNGITKKPIFTIHVVGAELQFEADALNKWEVFFLHLRPDVQELKVVLISTDLNPSNLPLDLLAKIKHCENCRTNKRRVTFSFQDKKKYAEYRSSKDYCYPDLICAFNPSIQRSSVYKDLDTWPSTLNTVLRTKVPFTITAYSIAELLRDLIRVKECVDIDYKVISEAKYNSFASVRPDRNFITDDEMPLLFKNYCFMIICGC</sequence>
<accession>A0ACC1CJB7</accession>
<reference evidence="1 2" key="1">
    <citation type="journal article" date="2021" name="Front. Genet.">
        <title>Chromosome-Level Genome Assembly Reveals Significant Gene Expansion in the Toll and IMD Signaling Pathways of Dendrolimus kikuchii.</title>
        <authorList>
            <person name="Zhou J."/>
            <person name="Wu P."/>
            <person name="Xiong Z."/>
            <person name="Liu N."/>
            <person name="Zhao N."/>
            <person name="Ji M."/>
            <person name="Qiu Y."/>
            <person name="Yang B."/>
        </authorList>
    </citation>
    <scope>NUCLEOTIDE SEQUENCE [LARGE SCALE GENOMIC DNA]</scope>
    <source>
        <strain evidence="1">Ann1</strain>
    </source>
</reference>
<comment type="caution">
    <text evidence="1">The sequence shown here is derived from an EMBL/GenBank/DDBJ whole genome shotgun (WGS) entry which is preliminary data.</text>
</comment>
<evidence type="ECO:0000313" key="2">
    <source>
        <dbReference type="Proteomes" id="UP000824533"/>
    </source>
</evidence>
<evidence type="ECO:0000313" key="1">
    <source>
        <dbReference type="EMBL" id="KAJ0171656.1"/>
    </source>
</evidence>
<gene>
    <name evidence="1" type="ORF">K1T71_012419</name>
</gene>
<proteinExistence type="predicted"/>
<dbReference type="Proteomes" id="UP000824533">
    <property type="component" value="Linkage Group LG23"/>
</dbReference>
<dbReference type="EMBL" id="CM034409">
    <property type="protein sequence ID" value="KAJ0171656.1"/>
    <property type="molecule type" value="Genomic_DNA"/>
</dbReference>
<keyword evidence="2" id="KW-1185">Reference proteome</keyword>
<name>A0ACC1CJB7_9NEOP</name>
<protein>
    <submittedName>
        <fullName evidence="1">Uncharacterized protein</fullName>
    </submittedName>
</protein>